<feature type="domain" description="JmjC" evidence="1">
    <location>
        <begin position="115"/>
        <end position="294"/>
    </location>
</feature>
<reference evidence="2" key="1">
    <citation type="submission" date="2023-03" db="EMBL/GenBank/DDBJ databases">
        <title>Complete genome of Cladonia borealis.</title>
        <authorList>
            <person name="Park H."/>
        </authorList>
    </citation>
    <scope>NUCLEOTIDE SEQUENCE</scope>
    <source>
        <strain evidence="2">ANT050790</strain>
    </source>
</reference>
<protein>
    <recommendedName>
        <fullName evidence="1">JmjC domain-containing protein</fullName>
    </recommendedName>
</protein>
<evidence type="ECO:0000259" key="1">
    <source>
        <dbReference type="PROSITE" id="PS51184"/>
    </source>
</evidence>
<dbReference type="InterPro" id="IPR041667">
    <property type="entry name" value="Cupin_8"/>
</dbReference>
<dbReference type="Proteomes" id="UP001166286">
    <property type="component" value="Unassembled WGS sequence"/>
</dbReference>
<gene>
    <name evidence="2" type="ORF">JMJ35_007939</name>
</gene>
<dbReference type="PANTHER" id="PTHR12461">
    <property type="entry name" value="HYPOXIA-INDUCIBLE FACTOR 1 ALPHA INHIBITOR-RELATED"/>
    <property type="match status" value="1"/>
</dbReference>
<accession>A0AA39QUQ8</accession>
<name>A0AA39QUQ8_9LECA</name>
<organism evidence="2 3">
    <name type="scientific">Cladonia borealis</name>
    <dbReference type="NCBI Taxonomy" id="184061"/>
    <lineage>
        <taxon>Eukaryota</taxon>
        <taxon>Fungi</taxon>
        <taxon>Dikarya</taxon>
        <taxon>Ascomycota</taxon>
        <taxon>Pezizomycotina</taxon>
        <taxon>Lecanoromycetes</taxon>
        <taxon>OSLEUM clade</taxon>
        <taxon>Lecanoromycetidae</taxon>
        <taxon>Lecanorales</taxon>
        <taxon>Lecanorineae</taxon>
        <taxon>Cladoniaceae</taxon>
        <taxon>Cladonia</taxon>
    </lineage>
</organism>
<dbReference type="AlphaFoldDB" id="A0AA39QUQ8"/>
<proteinExistence type="predicted"/>
<dbReference type="Gene3D" id="2.60.120.650">
    <property type="entry name" value="Cupin"/>
    <property type="match status" value="1"/>
</dbReference>
<comment type="caution">
    <text evidence="2">The sequence shown here is derived from an EMBL/GenBank/DDBJ whole genome shotgun (WGS) entry which is preliminary data.</text>
</comment>
<keyword evidence="3" id="KW-1185">Reference proteome</keyword>
<evidence type="ECO:0000313" key="2">
    <source>
        <dbReference type="EMBL" id="KAK0509545.1"/>
    </source>
</evidence>
<evidence type="ECO:0000313" key="3">
    <source>
        <dbReference type="Proteomes" id="UP001166286"/>
    </source>
</evidence>
<sequence length="294" mass="32909">MVVGHISRRFQPSFVPRLCSSSASAWLPVKELPDGQLKTFRREAFIPSKPILLPRKHFLKLPAAQKWFVRPQDGTSEVTFNRSYLEQFEDSIVPLEFTRLDSGDKNTFNRAEAPLQIFLQWIHLATPLTADRLYLAQASLSSLPKALADDLPTPEFVSKAGSGDIYDTNVWMGIPPTYTPLHRDPNPNLFVQLAGAKVVRILEPEAGERIFARVQNILGRSDSAAFRGDSMMKGREKELLDTEVWGGASQAEGREVGYEVSVEAGDGLFIPKGWWHSIKGVGKGITASVNWWFR</sequence>
<dbReference type="EMBL" id="JAFEKC020000018">
    <property type="protein sequence ID" value="KAK0509545.1"/>
    <property type="molecule type" value="Genomic_DNA"/>
</dbReference>
<dbReference type="PANTHER" id="PTHR12461:SF105">
    <property type="entry name" value="HYPOXIA-INDUCIBLE FACTOR 1-ALPHA INHIBITOR"/>
    <property type="match status" value="1"/>
</dbReference>
<dbReference type="InterPro" id="IPR003347">
    <property type="entry name" value="JmjC_dom"/>
</dbReference>
<dbReference type="PROSITE" id="PS51184">
    <property type="entry name" value="JMJC"/>
    <property type="match status" value="1"/>
</dbReference>
<dbReference type="SUPFAM" id="SSF51197">
    <property type="entry name" value="Clavaminate synthase-like"/>
    <property type="match status" value="1"/>
</dbReference>
<dbReference type="Pfam" id="PF13621">
    <property type="entry name" value="Cupin_8"/>
    <property type="match status" value="1"/>
</dbReference>